<sequence>MTAALELIDVRRTFPGNPPTESVRGVNLTVHSGELVAIIGPSGSGKTTLLNLAAGLDRPTSGSVRIAGEALEKLSDRALAGLRAHRLGVVFQQFFLLDHATAQDNVATGLLYRGVPARQRRAAATEALHRVGLAHRLRHQARLLSGGERQRVAIARALVGRPAVLFADEPTGNLDSVAGDSIMTLLRELNAAGTTIVVITHDNEVAAAAPRQVMVRDGRIEHDNGAKLELSR</sequence>
<dbReference type="GO" id="GO:0005524">
    <property type="term" value="F:ATP binding"/>
    <property type="evidence" value="ECO:0007669"/>
    <property type="project" value="UniProtKB-KW"/>
</dbReference>
<evidence type="ECO:0000313" key="6">
    <source>
        <dbReference type="Proteomes" id="UP001596203"/>
    </source>
</evidence>
<accession>A0ABW1JZ98</accession>
<evidence type="ECO:0000256" key="2">
    <source>
        <dbReference type="ARBA" id="ARBA00022741"/>
    </source>
</evidence>
<dbReference type="InterPro" id="IPR003593">
    <property type="entry name" value="AAA+_ATPase"/>
</dbReference>
<proteinExistence type="predicted"/>
<evidence type="ECO:0000256" key="3">
    <source>
        <dbReference type="ARBA" id="ARBA00022840"/>
    </source>
</evidence>
<dbReference type="InterPro" id="IPR027417">
    <property type="entry name" value="P-loop_NTPase"/>
</dbReference>
<dbReference type="PANTHER" id="PTHR24220:SF86">
    <property type="entry name" value="ABC TRANSPORTER ABCH.1"/>
    <property type="match status" value="1"/>
</dbReference>
<reference evidence="6" key="1">
    <citation type="journal article" date="2019" name="Int. J. Syst. Evol. Microbiol.">
        <title>The Global Catalogue of Microorganisms (GCM) 10K type strain sequencing project: providing services to taxonomists for standard genome sequencing and annotation.</title>
        <authorList>
            <consortium name="The Broad Institute Genomics Platform"/>
            <consortium name="The Broad Institute Genome Sequencing Center for Infectious Disease"/>
            <person name="Wu L."/>
            <person name="Ma J."/>
        </authorList>
    </citation>
    <scope>NUCLEOTIDE SEQUENCE [LARGE SCALE GENOMIC DNA]</scope>
    <source>
        <strain evidence="6">ZS-35-S2</strain>
    </source>
</reference>
<dbReference type="InterPro" id="IPR017911">
    <property type="entry name" value="MacB-like_ATP-bd"/>
</dbReference>
<dbReference type="RefSeq" id="WP_377415918.1">
    <property type="nucleotide sequence ID" value="NZ_JBHSPR010000001.1"/>
</dbReference>
<dbReference type="EMBL" id="JBHSPR010000001">
    <property type="protein sequence ID" value="MFC6014590.1"/>
    <property type="molecule type" value="Genomic_DNA"/>
</dbReference>
<dbReference type="SUPFAM" id="SSF52540">
    <property type="entry name" value="P-loop containing nucleoside triphosphate hydrolases"/>
    <property type="match status" value="1"/>
</dbReference>
<name>A0ABW1JZ98_9ACTN</name>
<dbReference type="InterPro" id="IPR017871">
    <property type="entry name" value="ABC_transporter-like_CS"/>
</dbReference>
<dbReference type="SMART" id="SM00382">
    <property type="entry name" value="AAA"/>
    <property type="match status" value="1"/>
</dbReference>
<feature type="domain" description="ABC transporter" evidence="4">
    <location>
        <begin position="5"/>
        <end position="230"/>
    </location>
</feature>
<protein>
    <submittedName>
        <fullName evidence="5">ABC transporter ATP-binding protein</fullName>
    </submittedName>
</protein>
<organism evidence="5 6">
    <name type="scientific">Plantactinospora solaniradicis</name>
    <dbReference type="NCBI Taxonomy" id="1723736"/>
    <lineage>
        <taxon>Bacteria</taxon>
        <taxon>Bacillati</taxon>
        <taxon>Actinomycetota</taxon>
        <taxon>Actinomycetes</taxon>
        <taxon>Micromonosporales</taxon>
        <taxon>Micromonosporaceae</taxon>
        <taxon>Plantactinospora</taxon>
    </lineage>
</organism>
<comment type="caution">
    <text evidence="5">The sequence shown here is derived from an EMBL/GenBank/DDBJ whole genome shotgun (WGS) entry which is preliminary data.</text>
</comment>
<keyword evidence="2" id="KW-0547">Nucleotide-binding</keyword>
<dbReference type="InterPro" id="IPR015854">
    <property type="entry name" value="ABC_transpr_LolD-like"/>
</dbReference>
<keyword evidence="1" id="KW-0813">Transport</keyword>
<dbReference type="CDD" id="cd03255">
    <property type="entry name" value="ABC_MJ0796_LolCDE_FtsE"/>
    <property type="match status" value="1"/>
</dbReference>
<dbReference type="Pfam" id="PF00005">
    <property type="entry name" value="ABC_tran"/>
    <property type="match status" value="1"/>
</dbReference>
<keyword evidence="6" id="KW-1185">Reference proteome</keyword>
<dbReference type="Proteomes" id="UP001596203">
    <property type="component" value="Unassembled WGS sequence"/>
</dbReference>
<evidence type="ECO:0000259" key="4">
    <source>
        <dbReference type="PROSITE" id="PS50893"/>
    </source>
</evidence>
<dbReference type="PROSITE" id="PS00211">
    <property type="entry name" value="ABC_TRANSPORTER_1"/>
    <property type="match status" value="1"/>
</dbReference>
<keyword evidence="3 5" id="KW-0067">ATP-binding</keyword>
<dbReference type="PANTHER" id="PTHR24220">
    <property type="entry name" value="IMPORT ATP-BINDING PROTEIN"/>
    <property type="match status" value="1"/>
</dbReference>
<evidence type="ECO:0000313" key="5">
    <source>
        <dbReference type="EMBL" id="MFC6014590.1"/>
    </source>
</evidence>
<dbReference type="InterPro" id="IPR003439">
    <property type="entry name" value="ABC_transporter-like_ATP-bd"/>
</dbReference>
<dbReference type="PROSITE" id="PS50893">
    <property type="entry name" value="ABC_TRANSPORTER_2"/>
    <property type="match status" value="1"/>
</dbReference>
<dbReference type="Gene3D" id="3.40.50.300">
    <property type="entry name" value="P-loop containing nucleotide triphosphate hydrolases"/>
    <property type="match status" value="1"/>
</dbReference>
<evidence type="ECO:0000256" key="1">
    <source>
        <dbReference type="ARBA" id="ARBA00022448"/>
    </source>
</evidence>
<gene>
    <name evidence="5" type="ORF">ACFP2T_00050</name>
</gene>